<gene>
    <name evidence="3" type="ORF">IDM40_08075</name>
</gene>
<feature type="transmembrane region" description="Helical" evidence="2">
    <location>
        <begin position="247"/>
        <end position="265"/>
    </location>
</feature>
<keyword evidence="2" id="KW-0472">Membrane</keyword>
<protein>
    <recommendedName>
        <fullName evidence="5">Zinc-finger domain-containing protein</fullName>
    </recommendedName>
</protein>
<feature type="region of interest" description="Disordered" evidence="1">
    <location>
        <begin position="1"/>
        <end position="26"/>
    </location>
</feature>
<keyword evidence="2" id="KW-1133">Transmembrane helix</keyword>
<feature type="transmembrane region" description="Helical" evidence="2">
    <location>
        <begin position="143"/>
        <end position="162"/>
    </location>
</feature>
<feature type="transmembrane region" description="Helical" evidence="2">
    <location>
        <begin position="222"/>
        <end position="240"/>
    </location>
</feature>
<reference evidence="3 4" key="1">
    <citation type="submission" date="2020-09" db="EMBL/GenBank/DDBJ databases">
        <title>Diversity and distribution of actinomycetes associated with coral in the coast of Hainan.</title>
        <authorList>
            <person name="Li F."/>
        </authorList>
    </citation>
    <scope>NUCLEOTIDE SEQUENCE [LARGE SCALE GENOMIC DNA]</scope>
    <source>
        <strain evidence="3 4">HNM0947</strain>
    </source>
</reference>
<evidence type="ECO:0000313" key="3">
    <source>
        <dbReference type="EMBL" id="MBE2998659.1"/>
    </source>
</evidence>
<dbReference type="RefSeq" id="WP_193121313.1">
    <property type="nucleotide sequence ID" value="NZ_JADBGI010000006.1"/>
</dbReference>
<evidence type="ECO:0000256" key="1">
    <source>
        <dbReference type="SAM" id="MobiDB-lite"/>
    </source>
</evidence>
<comment type="caution">
    <text evidence="3">The sequence shown here is derived from an EMBL/GenBank/DDBJ whole genome shotgun (WGS) entry which is preliminary data.</text>
</comment>
<feature type="compositionally biased region" description="Basic and acidic residues" evidence="1">
    <location>
        <begin position="1"/>
        <end position="12"/>
    </location>
</feature>
<evidence type="ECO:0000256" key="2">
    <source>
        <dbReference type="SAM" id="Phobius"/>
    </source>
</evidence>
<feature type="transmembrane region" description="Helical" evidence="2">
    <location>
        <begin position="277"/>
        <end position="300"/>
    </location>
</feature>
<evidence type="ECO:0000313" key="4">
    <source>
        <dbReference type="Proteomes" id="UP000806528"/>
    </source>
</evidence>
<keyword evidence="2" id="KW-0812">Transmembrane</keyword>
<dbReference type="Proteomes" id="UP000806528">
    <property type="component" value="Unassembled WGS sequence"/>
</dbReference>
<accession>A0ABR9P486</accession>
<evidence type="ECO:0008006" key="5">
    <source>
        <dbReference type="Google" id="ProtNLM"/>
    </source>
</evidence>
<feature type="transmembrane region" description="Helical" evidence="2">
    <location>
        <begin position="115"/>
        <end position="137"/>
    </location>
</feature>
<proteinExistence type="predicted"/>
<organism evidence="3 4">
    <name type="scientific">Nocardiopsis coralli</name>
    <dbReference type="NCBI Taxonomy" id="2772213"/>
    <lineage>
        <taxon>Bacteria</taxon>
        <taxon>Bacillati</taxon>
        <taxon>Actinomycetota</taxon>
        <taxon>Actinomycetes</taxon>
        <taxon>Streptosporangiales</taxon>
        <taxon>Nocardiopsidaceae</taxon>
        <taxon>Nocardiopsis</taxon>
    </lineage>
</organism>
<name>A0ABR9P486_9ACTN</name>
<dbReference type="EMBL" id="JADBGI010000006">
    <property type="protein sequence ID" value="MBE2998659.1"/>
    <property type="molecule type" value="Genomic_DNA"/>
</dbReference>
<keyword evidence="4" id="KW-1185">Reference proteome</keyword>
<sequence length="307" mass="30871">MEHDRHVDDEAVTRAAASGTDAPDLSAEQRSHLAGCADCGNRVRAQARIATVLRTQEHQEPPPAVPSFDALIAPRLAQRAVPEPEPRPEPVPAPRVGPARAARLAAAVTLRQARLVPAALASAVVAGFAVLALALLLLPVVPAAPYVEAVTVGLVTVAGLVASDPGRDPGKEALHAVLVPPLAVWCARLVLVLGTVLALGAGVSALAGALPGAGAFPDLVGSWFPPALLGAALTVFGTVWRSPAVGLVLGGVSWAVAVVVLRWGPAESPVTAVAAPLWSDLAAASAVAALALAGAAWLVARPGRSAG</sequence>
<feature type="transmembrane region" description="Helical" evidence="2">
    <location>
        <begin position="182"/>
        <end position="210"/>
    </location>
</feature>